<reference evidence="1 2" key="1">
    <citation type="submission" date="2019-12" db="EMBL/GenBank/DDBJ databases">
        <authorList>
            <person name="Alioto T."/>
            <person name="Alioto T."/>
            <person name="Gomez Garrido J."/>
        </authorList>
    </citation>
    <scope>NUCLEOTIDE SEQUENCE [LARGE SCALE GENOMIC DNA]</scope>
</reference>
<sequence length="62" mass="6960">MGTLGIDVVNYRDRDGGGSDVVGPGSIYRSLEVFRKLYPFMEAESNQSYNNMLILLFQGVLR</sequence>
<comment type="caution">
    <text evidence="1">The sequence shown here is derived from an EMBL/GenBank/DDBJ whole genome shotgun (WGS) entry which is preliminary data.</text>
</comment>
<feature type="non-terminal residue" evidence="1">
    <location>
        <position position="62"/>
    </location>
</feature>
<name>A0A8S0U437_OLEEU</name>
<evidence type="ECO:0000313" key="1">
    <source>
        <dbReference type="EMBL" id="CAA3013282.1"/>
    </source>
</evidence>
<dbReference type="EMBL" id="CACTIH010007429">
    <property type="protein sequence ID" value="CAA3013282.1"/>
    <property type="molecule type" value="Genomic_DNA"/>
</dbReference>
<dbReference type="Gramene" id="OE9A020634T1">
    <property type="protein sequence ID" value="OE9A020634C1"/>
    <property type="gene ID" value="OE9A020634"/>
</dbReference>
<organism evidence="1 2">
    <name type="scientific">Olea europaea subsp. europaea</name>
    <dbReference type="NCBI Taxonomy" id="158383"/>
    <lineage>
        <taxon>Eukaryota</taxon>
        <taxon>Viridiplantae</taxon>
        <taxon>Streptophyta</taxon>
        <taxon>Embryophyta</taxon>
        <taxon>Tracheophyta</taxon>
        <taxon>Spermatophyta</taxon>
        <taxon>Magnoliopsida</taxon>
        <taxon>eudicotyledons</taxon>
        <taxon>Gunneridae</taxon>
        <taxon>Pentapetalae</taxon>
        <taxon>asterids</taxon>
        <taxon>lamiids</taxon>
        <taxon>Lamiales</taxon>
        <taxon>Oleaceae</taxon>
        <taxon>Oleeae</taxon>
        <taxon>Olea</taxon>
    </lineage>
</organism>
<evidence type="ECO:0000313" key="2">
    <source>
        <dbReference type="Proteomes" id="UP000594638"/>
    </source>
</evidence>
<dbReference type="AlphaFoldDB" id="A0A8S0U437"/>
<accession>A0A8S0U437</accession>
<keyword evidence="2" id="KW-1185">Reference proteome</keyword>
<dbReference type="Proteomes" id="UP000594638">
    <property type="component" value="Unassembled WGS sequence"/>
</dbReference>
<gene>
    <name evidence="1" type="ORF">OLEA9_A020634</name>
</gene>
<protein>
    <submittedName>
        <fullName evidence="1">GDP-fucose O-fucosyltransferase</fullName>
    </submittedName>
</protein>
<proteinExistence type="predicted"/>